<dbReference type="SUPFAM" id="SSF48452">
    <property type="entry name" value="TPR-like"/>
    <property type="match status" value="1"/>
</dbReference>
<comment type="caution">
    <text evidence="1">The sequence shown here is derived from an EMBL/GenBank/DDBJ whole genome shotgun (WGS) entry which is preliminary data.</text>
</comment>
<evidence type="ECO:0000313" key="2">
    <source>
        <dbReference type="Proteomes" id="UP001238450"/>
    </source>
</evidence>
<dbReference type="Proteomes" id="UP001238450">
    <property type="component" value="Unassembled WGS sequence"/>
</dbReference>
<proteinExistence type="predicted"/>
<sequence length="115" mass="13127">MEQEMWNKALPFVSKACKTATDNNDAHSLTHALLLSGDIVLNLDDHSSAVQYYQQAQTLTYKHGFKKLEQKAWTRLANAWNPVNQAEYQLCASRAFELQNSANLKGDYYDDDEII</sequence>
<organism evidence="1 2">
    <name type="scientific">Croceifilum oryzae</name>
    <dbReference type="NCBI Taxonomy" id="1553429"/>
    <lineage>
        <taxon>Bacteria</taxon>
        <taxon>Bacillati</taxon>
        <taxon>Bacillota</taxon>
        <taxon>Bacilli</taxon>
        <taxon>Bacillales</taxon>
        <taxon>Thermoactinomycetaceae</taxon>
        <taxon>Croceifilum</taxon>
    </lineage>
</organism>
<dbReference type="EMBL" id="JAUSUV010000009">
    <property type="protein sequence ID" value="MDQ0418025.1"/>
    <property type="molecule type" value="Genomic_DNA"/>
</dbReference>
<dbReference type="InterPro" id="IPR011990">
    <property type="entry name" value="TPR-like_helical_dom_sf"/>
</dbReference>
<name>A0AAJ1TFP9_9BACL</name>
<gene>
    <name evidence="1" type="ORF">J2Z48_002214</name>
</gene>
<keyword evidence="2" id="KW-1185">Reference proteome</keyword>
<reference evidence="1 2" key="1">
    <citation type="submission" date="2023-07" db="EMBL/GenBank/DDBJ databases">
        <title>Genomic Encyclopedia of Type Strains, Phase IV (KMG-IV): sequencing the most valuable type-strain genomes for metagenomic binning, comparative biology and taxonomic classification.</title>
        <authorList>
            <person name="Goeker M."/>
        </authorList>
    </citation>
    <scope>NUCLEOTIDE SEQUENCE [LARGE SCALE GENOMIC DNA]</scope>
    <source>
        <strain evidence="1 2">DSM 46876</strain>
    </source>
</reference>
<protein>
    <submittedName>
        <fullName evidence="1">Uncharacterized protein</fullName>
    </submittedName>
</protein>
<dbReference type="RefSeq" id="WP_307253425.1">
    <property type="nucleotide sequence ID" value="NZ_JAUSUV010000009.1"/>
</dbReference>
<accession>A0AAJ1TFP9</accession>
<dbReference type="Gene3D" id="1.25.40.10">
    <property type="entry name" value="Tetratricopeptide repeat domain"/>
    <property type="match status" value="1"/>
</dbReference>
<dbReference type="AlphaFoldDB" id="A0AAJ1TFP9"/>
<evidence type="ECO:0000313" key="1">
    <source>
        <dbReference type="EMBL" id="MDQ0418025.1"/>
    </source>
</evidence>